<dbReference type="Proteomes" id="UP000197025">
    <property type="component" value="Unassembled WGS sequence"/>
</dbReference>
<feature type="non-terminal residue" evidence="2">
    <location>
        <position position="143"/>
    </location>
</feature>
<protein>
    <submittedName>
        <fullName evidence="2">Uncharacterized protein</fullName>
    </submittedName>
</protein>
<dbReference type="GO" id="GO:0020037">
    <property type="term" value="F:heme binding"/>
    <property type="evidence" value="ECO:0007669"/>
    <property type="project" value="InterPro"/>
</dbReference>
<evidence type="ECO:0000256" key="1">
    <source>
        <dbReference type="SAM" id="Phobius"/>
    </source>
</evidence>
<keyword evidence="1" id="KW-0812">Transmembrane</keyword>
<evidence type="ECO:0000313" key="3">
    <source>
        <dbReference type="Proteomes" id="UP000197025"/>
    </source>
</evidence>
<evidence type="ECO:0000313" key="2">
    <source>
        <dbReference type="EMBL" id="SNB69646.1"/>
    </source>
</evidence>
<feature type="transmembrane region" description="Helical" evidence="1">
    <location>
        <begin position="7"/>
        <end position="34"/>
    </location>
</feature>
<gene>
    <name evidence="2" type="ORF">SAMN02746019_00010640</name>
</gene>
<feature type="transmembrane region" description="Helical" evidence="1">
    <location>
        <begin position="73"/>
        <end position="91"/>
    </location>
</feature>
<keyword evidence="1" id="KW-1133">Transmembrane helix</keyword>
<name>A0A212RBM1_9CHLR</name>
<dbReference type="SUPFAM" id="SSF46626">
    <property type="entry name" value="Cytochrome c"/>
    <property type="match status" value="1"/>
</dbReference>
<dbReference type="GO" id="GO:0009055">
    <property type="term" value="F:electron transfer activity"/>
    <property type="evidence" value="ECO:0007669"/>
    <property type="project" value="InterPro"/>
</dbReference>
<dbReference type="InParanoid" id="A0A212RBM1"/>
<accession>A0A212RBM1</accession>
<dbReference type="EMBL" id="FYEK01000044">
    <property type="protein sequence ID" value="SNB69646.1"/>
    <property type="molecule type" value="Genomic_DNA"/>
</dbReference>
<proteinExistence type="predicted"/>
<keyword evidence="1" id="KW-0472">Membrane</keyword>
<keyword evidence="3" id="KW-1185">Reference proteome</keyword>
<dbReference type="AlphaFoldDB" id="A0A212RBM1"/>
<dbReference type="InterPro" id="IPR036909">
    <property type="entry name" value="Cyt_c-like_dom_sf"/>
</dbReference>
<reference evidence="3" key="1">
    <citation type="submission" date="2017-06" db="EMBL/GenBank/DDBJ databases">
        <authorList>
            <person name="Varghese N."/>
            <person name="Submissions S."/>
        </authorList>
    </citation>
    <scope>NUCLEOTIDE SEQUENCE [LARGE SCALE GENOMIC DNA]</scope>
    <source>
        <strain evidence="3">JAD2</strain>
    </source>
</reference>
<organism evidence="2 3">
    <name type="scientific">Thermoflexus hugenholtzii JAD2</name>
    <dbReference type="NCBI Taxonomy" id="877466"/>
    <lineage>
        <taxon>Bacteria</taxon>
        <taxon>Bacillati</taxon>
        <taxon>Chloroflexota</taxon>
        <taxon>Thermoflexia</taxon>
        <taxon>Thermoflexales</taxon>
        <taxon>Thermoflexaceae</taxon>
        <taxon>Thermoflexus</taxon>
    </lineage>
</organism>
<sequence length="143" mass="14134">MPGLSPISLLLLIGGVLGATLALAGILALLLPWLTREVQAAYGQAPAPARPAVAPAGEAPAAPAAPSQRIGPWPFVISGLALLVVLAVIFYPMPQPQGSAPAALTEGSAPISAPATNPTPAAVALKGDAEKGKELFLGTCASC</sequence>